<accession>A0A175R694</accession>
<dbReference type="OrthoDB" id="7834326at2"/>
<dbReference type="PATRIC" id="fig|401562.3.peg.2358"/>
<dbReference type="Proteomes" id="UP000078272">
    <property type="component" value="Unassembled WGS sequence"/>
</dbReference>
<dbReference type="RefSeq" id="WP_058635473.1">
    <property type="nucleotide sequence ID" value="NZ_LDPZ01000026.1"/>
</dbReference>
<gene>
    <name evidence="1" type="ORF">NS226_13795</name>
</gene>
<dbReference type="EMBL" id="LDPZ01000026">
    <property type="protein sequence ID" value="KTQ94999.1"/>
    <property type="molecule type" value="Genomic_DNA"/>
</dbReference>
<evidence type="ECO:0000313" key="1">
    <source>
        <dbReference type="EMBL" id="KTQ94999.1"/>
    </source>
</evidence>
<dbReference type="InterPro" id="IPR006498">
    <property type="entry name" value="Tail_tube"/>
</dbReference>
<sequence>MAQTPLLLLTAVDVRRATQTGLSRANTISTLTIPPIKRVVAAHNPGGSIMEVDFTLPRIEKLEPAFKAMGLDEDVFRGMAERDKWTFASAYVDKQSGVTRAARGIIEGVITSWEPDESDPKEFKGCNHAFAEVVHFEFLLDGVEWCYFDLFEREARFMGVSLFEAQRRALGA</sequence>
<evidence type="ECO:0000313" key="2">
    <source>
        <dbReference type="Proteomes" id="UP000078272"/>
    </source>
</evidence>
<proteinExistence type="predicted"/>
<name>A0A175R694_9HYPH</name>
<dbReference type="eggNOG" id="COG3498">
    <property type="taxonomic scope" value="Bacteria"/>
</dbReference>
<dbReference type="Pfam" id="PF04985">
    <property type="entry name" value="Phage_tube"/>
    <property type="match status" value="1"/>
</dbReference>
<dbReference type="AlphaFoldDB" id="A0A175R694"/>
<organism evidence="1 2">
    <name type="scientific">Aureimonas ureilytica</name>
    <dbReference type="NCBI Taxonomy" id="401562"/>
    <lineage>
        <taxon>Bacteria</taxon>
        <taxon>Pseudomonadati</taxon>
        <taxon>Pseudomonadota</taxon>
        <taxon>Alphaproteobacteria</taxon>
        <taxon>Hyphomicrobiales</taxon>
        <taxon>Aurantimonadaceae</taxon>
        <taxon>Aureimonas</taxon>
    </lineage>
</organism>
<protein>
    <submittedName>
        <fullName evidence="1">Bacteriophage protein</fullName>
    </submittedName>
</protein>
<reference evidence="1 2" key="1">
    <citation type="journal article" date="2016" name="Front. Microbiol.">
        <title>Genomic Resource of Rice Seed Associated Bacteria.</title>
        <authorList>
            <person name="Midha S."/>
            <person name="Bansal K."/>
            <person name="Sharma S."/>
            <person name="Kumar N."/>
            <person name="Patil P.P."/>
            <person name="Chaudhry V."/>
            <person name="Patil P.B."/>
        </authorList>
    </citation>
    <scope>NUCLEOTIDE SEQUENCE [LARGE SCALE GENOMIC DNA]</scope>
    <source>
        <strain evidence="1 2">NS226</strain>
    </source>
</reference>
<comment type="caution">
    <text evidence="1">The sequence shown here is derived from an EMBL/GenBank/DDBJ whole genome shotgun (WGS) entry which is preliminary data.</text>
</comment>